<dbReference type="InterPro" id="IPR017972">
    <property type="entry name" value="Cyt_P450_CS"/>
</dbReference>
<protein>
    <submittedName>
        <fullName evidence="6">Protein CBG01271</fullName>
    </submittedName>
</protein>
<dbReference type="PANTHER" id="PTHR24300">
    <property type="entry name" value="CYTOCHROME P450 508A4-RELATED"/>
    <property type="match status" value="1"/>
</dbReference>
<dbReference type="HOGENOM" id="CLU_334700_0_0_1"/>
<dbReference type="GO" id="GO:0006082">
    <property type="term" value="P:organic acid metabolic process"/>
    <property type="evidence" value="ECO:0000318"/>
    <property type="project" value="GO_Central"/>
</dbReference>
<dbReference type="WormBase" id="CBG01271">
    <property type="protein sequence ID" value="CBP47320"/>
    <property type="gene ID" value="WBGene00024533"/>
</dbReference>
<dbReference type="InParanoid" id="A8WQ03"/>
<comment type="cofactor">
    <cofactor evidence="5">
        <name>heme</name>
        <dbReference type="ChEBI" id="CHEBI:30413"/>
    </cofactor>
</comment>
<accession>A8WQ03</accession>
<keyword evidence="4" id="KW-0503">Monooxygenase</keyword>
<sequence length="853" mass="97266">MVIMLLFFVLTFVIGVLTINLWRARRKLPKGPTPLPLIGNFHQLAYTCWKAGGTVAGYNEFRKEFGKVFTIWLGPLPTVHIADIEVAHETHVKRANIFGVRYSNGGINYIREDKGVISSNGEYWQEHRRFALTTLRNFGLGRNIMEEKIMEEYRYRFQDYKRTNFKNGGIEVHASSCFDLLVGSIINTMLVSERFEQGDEEFDYMLESVERSLGRLSIFDSFTPPWILKSDWWQWRTKYVFGGLEFLLGMAKRQIERRVEAISNGEHAIGEDAEDFLDAFLIKMDKDKRDGIVDSSFNLDSLAIDFFDLWLAGQETTSTTMVWACVCLLNHPEVVAELRRELLEVTGGTRCLTLRDKPNTPYLNATINVSVIWNTGIWYKIQEIQRIASIFNTNIFRILEEDALIDGQIVSAGAVFTAQISLLHTDEAVFKDNTKFDPGRFMENNNLEKNLIAFGLGKRSCLGESLAKAELYLITGNLILDFDLEPIGPVPEIKTTTPFGLMKRPPSYNIRFVPIENPCQFTPLDITLGRLEELSLDSERLNEFTEKFLHYGWAQFLRYPLLTSRSHMRLMLKEPILLKYGPMNFIRERRGIAASNGEFWQEHRRFALKTLRDFGLGIVTESRIQLLGKNVLLKFPFSSLKTLAIDLFDLYVVGQETTSTTLTWAYACLLNHPEVVEELRKELVGVTGGTRGVSLTDKPNTPYLNATVNMRKSTSILNINLFRQLQEDTVIDGQPVSAGTVVTTQLSLLHTNEAVFKNHTVFNPNQYLENSYLEKTLIPFGIGKRACPGESLARAELYLVGTKLLKLKLIIGNLVLEFNFEPVGMKPEIKTASPFGSMKRPPNYHIRFVPVNN</sequence>
<dbReference type="STRING" id="6238.A8WQ03"/>
<dbReference type="GO" id="GO:0006805">
    <property type="term" value="P:xenobiotic metabolic process"/>
    <property type="evidence" value="ECO:0000318"/>
    <property type="project" value="GO_Central"/>
</dbReference>
<dbReference type="KEGG" id="cbr:CBG_01271"/>
<evidence type="ECO:0000313" key="8">
    <source>
        <dbReference type="WormBase" id="CBG01271"/>
    </source>
</evidence>
<evidence type="ECO:0000313" key="7">
    <source>
        <dbReference type="Proteomes" id="UP000008549"/>
    </source>
</evidence>
<dbReference type="PRINTS" id="PR00385">
    <property type="entry name" value="P450"/>
</dbReference>
<organism evidence="6 7">
    <name type="scientific">Caenorhabditis briggsae</name>
    <dbReference type="NCBI Taxonomy" id="6238"/>
    <lineage>
        <taxon>Eukaryota</taxon>
        <taxon>Metazoa</taxon>
        <taxon>Ecdysozoa</taxon>
        <taxon>Nematoda</taxon>
        <taxon>Chromadorea</taxon>
        <taxon>Rhabditida</taxon>
        <taxon>Rhabditina</taxon>
        <taxon>Rhabditomorpha</taxon>
        <taxon>Rhabditoidea</taxon>
        <taxon>Rhabditidae</taxon>
        <taxon>Peloderinae</taxon>
        <taxon>Caenorhabditis</taxon>
    </lineage>
</organism>
<keyword evidence="5" id="KW-0349">Heme</keyword>
<dbReference type="CDD" id="cd20617">
    <property type="entry name" value="CYP1_2-like"/>
    <property type="match status" value="1"/>
</dbReference>
<dbReference type="PRINTS" id="PR00463">
    <property type="entry name" value="EP450I"/>
</dbReference>
<dbReference type="eggNOG" id="KOG0156">
    <property type="taxonomic scope" value="Eukaryota"/>
</dbReference>
<dbReference type="GO" id="GO:0005506">
    <property type="term" value="F:iron ion binding"/>
    <property type="evidence" value="ECO:0007669"/>
    <property type="project" value="InterPro"/>
</dbReference>
<dbReference type="FunFam" id="1.10.630.10:FF:000084">
    <property type="entry name" value="CYtochrome P450 family"/>
    <property type="match status" value="1"/>
</dbReference>
<dbReference type="PROSITE" id="PS00086">
    <property type="entry name" value="CYTOCHROME_P450"/>
    <property type="match status" value="2"/>
</dbReference>
<dbReference type="GO" id="GO:0020037">
    <property type="term" value="F:heme binding"/>
    <property type="evidence" value="ECO:0000318"/>
    <property type="project" value="GO_Central"/>
</dbReference>
<comment type="similarity">
    <text evidence="1">Belongs to the cytochrome P450 family.</text>
</comment>
<keyword evidence="4" id="KW-0560">Oxidoreductase</keyword>
<reference evidence="6 7" key="2">
    <citation type="journal article" date="2011" name="PLoS Genet.">
        <title>Caenorhabditis briggsae recombinant inbred line genotypes reveal inter-strain incompatibility and the evolution of recombination.</title>
        <authorList>
            <person name="Ross J.A."/>
            <person name="Koboldt D.C."/>
            <person name="Staisch J.E."/>
            <person name="Chamberlin H.M."/>
            <person name="Gupta B.P."/>
            <person name="Miller R.D."/>
            <person name="Baird S.E."/>
            <person name="Haag E.S."/>
        </authorList>
    </citation>
    <scope>NUCLEOTIDE SEQUENCE [LARGE SCALE GENOMIC DNA]</scope>
    <source>
        <strain evidence="6 7">AF16</strain>
    </source>
</reference>
<dbReference type="PANTHER" id="PTHR24300:SF122">
    <property type="entry name" value="CYTOCHROME P450 FAMILY"/>
    <property type="match status" value="1"/>
</dbReference>
<dbReference type="AlphaFoldDB" id="A8WQ03"/>
<reference evidence="6 7" key="1">
    <citation type="journal article" date="2003" name="PLoS Biol.">
        <title>The genome sequence of Caenorhabditis briggsae: a platform for comparative genomics.</title>
        <authorList>
            <person name="Stein L.D."/>
            <person name="Bao Z."/>
            <person name="Blasiar D."/>
            <person name="Blumenthal T."/>
            <person name="Brent M.R."/>
            <person name="Chen N."/>
            <person name="Chinwalla A."/>
            <person name="Clarke L."/>
            <person name="Clee C."/>
            <person name="Coghlan A."/>
            <person name="Coulson A."/>
            <person name="D'Eustachio P."/>
            <person name="Fitch D.H."/>
            <person name="Fulton L.A."/>
            <person name="Fulton R.E."/>
            <person name="Griffiths-Jones S."/>
            <person name="Harris T.W."/>
            <person name="Hillier L.W."/>
            <person name="Kamath R."/>
            <person name="Kuwabara P.E."/>
            <person name="Mardis E.R."/>
            <person name="Marra M.A."/>
            <person name="Miner T.L."/>
            <person name="Minx P."/>
            <person name="Mullikin J.C."/>
            <person name="Plumb R.W."/>
            <person name="Rogers J."/>
            <person name="Schein J.E."/>
            <person name="Sohrmann M."/>
            <person name="Spieth J."/>
            <person name="Stajich J.E."/>
            <person name="Wei C."/>
            <person name="Willey D."/>
            <person name="Wilson R.K."/>
            <person name="Durbin R."/>
            <person name="Waterston R.H."/>
        </authorList>
    </citation>
    <scope>NUCLEOTIDE SEQUENCE [LARGE SCALE GENOMIC DNA]</scope>
    <source>
        <strain evidence="6 7">AF16</strain>
    </source>
</reference>
<evidence type="ECO:0000256" key="3">
    <source>
        <dbReference type="ARBA" id="ARBA00023004"/>
    </source>
</evidence>
<dbReference type="GO" id="GO:0016712">
    <property type="term" value="F:oxidoreductase activity, acting on paired donors, with incorporation or reduction of molecular oxygen, reduced flavin or flavoprotein as one donor, and incorporation of one atom of oxygen"/>
    <property type="evidence" value="ECO:0000318"/>
    <property type="project" value="GO_Central"/>
</dbReference>
<dbReference type="Pfam" id="PF00067">
    <property type="entry name" value="p450"/>
    <property type="match status" value="2"/>
</dbReference>
<evidence type="ECO:0000256" key="1">
    <source>
        <dbReference type="ARBA" id="ARBA00010617"/>
    </source>
</evidence>
<evidence type="ECO:0000256" key="4">
    <source>
        <dbReference type="ARBA" id="ARBA00023033"/>
    </source>
</evidence>
<dbReference type="InterPro" id="IPR002401">
    <property type="entry name" value="Cyt_P450_E_grp-I"/>
</dbReference>
<keyword evidence="2 5" id="KW-0479">Metal-binding</keyword>
<dbReference type="GO" id="GO:0005737">
    <property type="term" value="C:cytoplasm"/>
    <property type="evidence" value="ECO:0000318"/>
    <property type="project" value="GO_Central"/>
</dbReference>
<dbReference type="Gene3D" id="1.10.630.10">
    <property type="entry name" value="Cytochrome P450"/>
    <property type="match status" value="2"/>
</dbReference>
<dbReference type="InterPro" id="IPR050182">
    <property type="entry name" value="Cytochrome_P450_fam2"/>
</dbReference>
<evidence type="ECO:0000313" key="6">
    <source>
        <dbReference type="EMBL" id="CAP22561.2"/>
    </source>
</evidence>
<dbReference type="InterPro" id="IPR001128">
    <property type="entry name" value="Cyt_P450"/>
</dbReference>
<dbReference type="EMBL" id="HE601256">
    <property type="protein sequence ID" value="CAP22561.2"/>
    <property type="molecule type" value="Genomic_DNA"/>
</dbReference>
<dbReference type="Proteomes" id="UP000008549">
    <property type="component" value="Unassembled WGS sequence"/>
</dbReference>
<keyword evidence="7" id="KW-1185">Reference proteome</keyword>
<evidence type="ECO:0000256" key="5">
    <source>
        <dbReference type="PIRSR" id="PIRSR602401-1"/>
    </source>
</evidence>
<dbReference type="InterPro" id="IPR036396">
    <property type="entry name" value="Cyt_P450_sf"/>
</dbReference>
<dbReference type="RefSeq" id="XP_045091794.1">
    <property type="nucleotide sequence ID" value="XM_045236932.1"/>
</dbReference>
<keyword evidence="3 5" id="KW-0408">Iron</keyword>
<dbReference type="SUPFAM" id="SSF48264">
    <property type="entry name" value="Cytochrome P450"/>
    <property type="match status" value="2"/>
</dbReference>
<gene>
    <name evidence="6 8" type="ORF">CBG01271</name>
    <name evidence="6" type="ORF">CBG_01271</name>
</gene>
<dbReference type="GeneID" id="8578028"/>
<dbReference type="CTD" id="8578028"/>
<evidence type="ECO:0000256" key="2">
    <source>
        <dbReference type="ARBA" id="ARBA00022723"/>
    </source>
</evidence>
<proteinExistence type="inferred from homology"/>
<feature type="binding site" description="axial binding residue" evidence="5">
    <location>
        <position position="461"/>
    </location>
    <ligand>
        <name>heme</name>
        <dbReference type="ChEBI" id="CHEBI:30413"/>
    </ligand>
    <ligandPart>
        <name>Fe</name>
        <dbReference type="ChEBI" id="CHEBI:18248"/>
    </ligandPart>
</feature>
<name>A8WQ03_CAEBR</name>